<dbReference type="GO" id="GO:0016788">
    <property type="term" value="F:hydrolase activity, acting on ester bonds"/>
    <property type="evidence" value="ECO:0007669"/>
    <property type="project" value="InterPro"/>
</dbReference>
<dbReference type="InParanoid" id="G9EL94"/>
<dbReference type="PANTHER" id="PTHR37326">
    <property type="entry name" value="BLL3975 PROTEIN"/>
    <property type="match status" value="1"/>
</dbReference>
<sequence>MSKGHIVIGGERIKPGERKTVFLPMPKLYDWTPMTLPIHVINGIEDGPSLCITAAIHGDEINGVEIIRRFLKTKGLNHINGSVIAIPIVNVYGFLYQERYLMDRRDLNRSFPGSAKGSLASILAGIISNQILSQSTHAIDLHTGSHHRFNLPQIRANLDMPGIEDLALAFNVPVILHSTFRDGSMREYANEQGIPFLLYEGGEALRFDELSIRTGINGILSVMAALKMLKPGKYGLKKCTPTISRDSYWLRAPLSGILRHIKKSGTRITKGQIIAIIANPSSTEEYKLKSPLSGIIIGESMLPLVHAGQALFHIASFEKLNVVEEQLENLQEAFNLTDDEEHL</sequence>
<organism evidence="6 7">
    <name type="scientific">Legionella drancourtii LLAP12</name>
    <dbReference type="NCBI Taxonomy" id="658187"/>
    <lineage>
        <taxon>Bacteria</taxon>
        <taxon>Pseudomonadati</taxon>
        <taxon>Pseudomonadota</taxon>
        <taxon>Gammaproteobacteria</taxon>
        <taxon>Legionellales</taxon>
        <taxon>Legionellaceae</taxon>
        <taxon>Legionella</taxon>
    </lineage>
</organism>
<dbReference type="eggNOG" id="COG3608">
    <property type="taxonomic scope" value="Bacteria"/>
</dbReference>
<dbReference type="GO" id="GO:0046872">
    <property type="term" value="F:metal ion binding"/>
    <property type="evidence" value="ECO:0007669"/>
    <property type="project" value="UniProtKB-KW"/>
</dbReference>
<evidence type="ECO:0000256" key="1">
    <source>
        <dbReference type="ARBA" id="ARBA00001947"/>
    </source>
</evidence>
<dbReference type="OrthoDB" id="9782876at2"/>
<feature type="domain" description="Succinylglutamate desuccinylase/Aspartoacylase catalytic" evidence="5">
    <location>
        <begin position="46"/>
        <end position="225"/>
    </location>
</feature>
<dbReference type="EMBL" id="JH413808">
    <property type="protein sequence ID" value="EHL31983.1"/>
    <property type="molecule type" value="Genomic_DNA"/>
</dbReference>
<keyword evidence="3" id="KW-0378">Hydrolase</keyword>
<dbReference type="PIRSF" id="PIRSF039012">
    <property type="entry name" value="ASP"/>
    <property type="match status" value="1"/>
</dbReference>
<dbReference type="Gene3D" id="3.40.630.10">
    <property type="entry name" value="Zn peptidases"/>
    <property type="match status" value="1"/>
</dbReference>
<dbReference type="Pfam" id="PF24827">
    <property type="entry name" value="AstE_AspA_cat"/>
    <property type="match status" value="1"/>
</dbReference>
<dbReference type="SUPFAM" id="SSF53187">
    <property type="entry name" value="Zn-dependent exopeptidases"/>
    <property type="match status" value="1"/>
</dbReference>
<dbReference type="InterPro" id="IPR055438">
    <property type="entry name" value="AstE_AspA_cat"/>
</dbReference>
<gene>
    <name evidence="6" type="ORF">LDG_6153</name>
</gene>
<evidence type="ECO:0000256" key="4">
    <source>
        <dbReference type="ARBA" id="ARBA00022833"/>
    </source>
</evidence>
<dbReference type="InterPro" id="IPR043795">
    <property type="entry name" value="N-alpha-Ac-DABA-like"/>
</dbReference>
<dbReference type="Proteomes" id="UP000002770">
    <property type="component" value="Unassembled WGS sequence"/>
</dbReference>
<reference evidence="6 7" key="1">
    <citation type="journal article" date="2011" name="BMC Genomics">
        <title>Insight into cross-talk between intra-amoebal pathogens.</title>
        <authorList>
            <person name="Gimenez G."/>
            <person name="Bertelli C."/>
            <person name="Moliner C."/>
            <person name="Robert C."/>
            <person name="Raoult D."/>
            <person name="Fournier P.E."/>
            <person name="Greub G."/>
        </authorList>
    </citation>
    <scope>NUCLEOTIDE SEQUENCE [LARGE SCALE GENOMIC DNA]</scope>
    <source>
        <strain evidence="6 7">LLAP12</strain>
    </source>
</reference>
<accession>G9EL94</accession>
<comment type="cofactor">
    <cofactor evidence="1">
        <name>Zn(2+)</name>
        <dbReference type="ChEBI" id="CHEBI:29105"/>
    </cofactor>
</comment>
<dbReference type="PANTHER" id="PTHR37326:SF2">
    <property type="entry name" value="SUCCINYLGLUTAMATE DESUCCINYLASE_ASPARTOACYLASE FAMILY PROTEIN"/>
    <property type="match status" value="1"/>
</dbReference>
<dbReference type="AlphaFoldDB" id="G9EL94"/>
<evidence type="ECO:0000259" key="5">
    <source>
        <dbReference type="Pfam" id="PF24827"/>
    </source>
</evidence>
<keyword evidence="2" id="KW-0479">Metal-binding</keyword>
<dbReference type="RefSeq" id="WP_006870094.1">
    <property type="nucleotide sequence ID" value="NZ_JH413808.1"/>
</dbReference>
<dbReference type="GO" id="GO:0016811">
    <property type="term" value="F:hydrolase activity, acting on carbon-nitrogen (but not peptide) bonds, in linear amides"/>
    <property type="evidence" value="ECO:0007669"/>
    <property type="project" value="InterPro"/>
</dbReference>
<protein>
    <recommendedName>
        <fullName evidence="5">Succinylglutamate desuccinylase/Aspartoacylase catalytic domain-containing protein</fullName>
    </recommendedName>
</protein>
<keyword evidence="7" id="KW-1185">Reference proteome</keyword>
<name>G9EL94_9GAMM</name>
<dbReference type="InterPro" id="IPR053138">
    <property type="entry name" value="N-alpha-Ac-DABA_deacetylase"/>
</dbReference>
<dbReference type="STRING" id="658187.LDG_6153"/>
<dbReference type="HOGENOM" id="CLU_035605_0_1_6"/>
<evidence type="ECO:0000313" key="7">
    <source>
        <dbReference type="Proteomes" id="UP000002770"/>
    </source>
</evidence>
<evidence type="ECO:0000256" key="3">
    <source>
        <dbReference type="ARBA" id="ARBA00022801"/>
    </source>
</evidence>
<keyword evidence="4" id="KW-0862">Zinc</keyword>
<dbReference type="CDD" id="cd06251">
    <property type="entry name" value="M14_ASTE_ASPA-like"/>
    <property type="match status" value="1"/>
</dbReference>
<proteinExistence type="predicted"/>
<evidence type="ECO:0000313" key="6">
    <source>
        <dbReference type="EMBL" id="EHL31983.1"/>
    </source>
</evidence>
<evidence type="ECO:0000256" key="2">
    <source>
        <dbReference type="ARBA" id="ARBA00022723"/>
    </source>
</evidence>